<gene>
    <name evidence="2" type="ORF">BG55_21930</name>
</gene>
<comment type="caution">
    <text evidence="2">The sequence shown here is derived from an EMBL/GenBank/DDBJ whole genome shotgun (WGS) entry which is preliminary data.</text>
</comment>
<sequence length="392" mass="44722">MANKNENINIEPPENNDEKDFLNLYHAVEYFADATYAEARTLPEEELSDRKKVLTHINKIFTNLAVPEKYQSRFQAVEKKVSLLTCESPSVGEKTGPESKGTSVLVKEDTSSQTATYENLSLIIQYFEGDIKNEKIKSLFTNIVERVSINKKFTIESEADSQNYRKFLEMRVEMKKFLSENKRTLSTEENKEGKKVLRKMERLADKLGIPGKISAETSNMSLQYEADLTREFPGIRNKSFIISTEDETAIAAPVPYLPREDLVMHPSIEIDESYSNISDYLDELHKGIKNGKAKKMFDASIKSAHKKTKDISGTNNRHFAQALETAREMLSKLEKDGNTLTRSEIESGVETLRVLGHEMEKRGFPIEFSDKVIGTLTRFRKLYADTYPAQNK</sequence>
<name>A0A014PRY6_9GAMM</name>
<organism evidence="2 3">
    <name type="scientific">Erwinia mallotivora</name>
    <dbReference type="NCBI Taxonomy" id="69222"/>
    <lineage>
        <taxon>Bacteria</taxon>
        <taxon>Pseudomonadati</taxon>
        <taxon>Pseudomonadota</taxon>
        <taxon>Gammaproteobacteria</taxon>
        <taxon>Enterobacterales</taxon>
        <taxon>Erwiniaceae</taxon>
        <taxon>Erwinia</taxon>
    </lineage>
</organism>
<feature type="region of interest" description="Disordered" evidence="1">
    <location>
        <begin position="88"/>
        <end position="107"/>
    </location>
</feature>
<dbReference type="Proteomes" id="UP000019918">
    <property type="component" value="Unassembled WGS sequence"/>
</dbReference>
<dbReference type="PATRIC" id="fig|69222.5.peg.4479"/>
<evidence type="ECO:0000256" key="1">
    <source>
        <dbReference type="SAM" id="MobiDB-lite"/>
    </source>
</evidence>
<evidence type="ECO:0000313" key="2">
    <source>
        <dbReference type="EMBL" id="EXU73647.1"/>
    </source>
</evidence>
<keyword evidence="3" id="KW-1185">Reference proteome</keyword>
<proteinExistence type="predicted"/>
<protein>
    <submittedName>
        <fullName evidence="2">Uncharacterized protein</fullName>
    </submittedName>
</protein>
<reference evidence="2 3" key="1">
    <citation type="submission" date="2014-02" db="EMBL/GenBank/DDBJ databases">
        <title>Draft genome of Erwinia mallotivora strain BT-MARDI, a papaya dieback pathogen.</title>
        <authorList>
            <person name="Redzuan R."/>
            <person name="Abu Bakar N."/>
            <person name="Badrun R."/>
            <person name="Mohd Raih M.F."/>
            <person name="Rozano L."/>
            <person name="Mat Amin N."/>
        </authorList>
    </citation>
    <scope>NUCLEOTIDE SEQUENCE [LARGE SCALE GENOMIC DNA]</scope>
    <source>
        <strain evidence="2 3">BT-MARDI</strain>
    </source>
</reference>
<dbReference type="RefSeq" id="WP_034941503.1">
    <property type="nucleotide sequence ID" value="NZ_JFHN01000075.1"/>
</dbReference>
<dbReference type="EMBL" id="JFHN01000075">
    <property type="protein sequence ID" value="EXU73647.1"/>
    <property type="molecule type" value="Genomic_DNA"/>
</dbReference>
<dbReference type="AlphaFoldDB" id="A0A014PRY6"/>
<accession>A0A014PRY6</accession>
<evidence type="ECO:0000313" key="3">
    <source>
        <dbReference type="Proteomes" id="UP000019918"/>
    </source>
</evidence>
<dbReference type="STRING" id="69222.BG55_21930"/>